<feature type="non-terminal residue" evidence="5">
    <location>
        <position position="196"/>
    </location>
</feature>
<comment type="similarity">
    <text evidence="2">Belongs to the MHC class I family.</text>
</comment>
<evidence type="ECO:0000313" key="5">
    <source>
        <dbReference type="EMBL" id="KAL0153412.1"/>
    </source>
</evidence>
<name>A0ABD0MW55_CIRMR</name>
<evidence type="ECO:0000256" key="3">
    <source>
        <dbReference type="SAM" id="SignalP"/>
    </source>
</evidence>
<dbReference type="InterPro" id="IPR037055">
    <property type="entry name" value="MHC_I-like_Ag-recog_sf"/>
</dbReference>
<dbReference type="Proteomes" id="UP001529510">
    <property type="component" value="Unassembled WGS sequence"/>
</dbReference>
<evidence type="ECO:0000256" key="1">
    <source>
        <dbReference type="ARBA" id="ARBA00023180"/>
    </source>
</evidence>
<keyword evidence="6" id="KW-1185">Reference proteome</keyword>
<organism evidence="5 6">
    <name type="scientific">Cirrhinus mrigala</name>
    <name type="common">Mrigala</name>
    <dbReference type="NCBI Taxonomy" id="683832"/>
    <lineage>
        <taxon>Eukaryota</taxon>
        <taxon>Metazoa</taxon>
        <taxon>Chordata</taxon>
        <taxon>Craniata</taxon>
        <taxon>Vertebrata</taxon>
        <taxon>Euteleostomi</taxon>
        <taxon>Actinopterygii</taxon>
        <taxon>Neopterygii</taxon>
        <taxon>Teleostei</taxon>
        <taxon>Ostariophysi</taxon>
        <taxon>Cypriniformes</taxon>
        <taxon>Cyprinidae</taxon>
        <taxon>Labeoninae</taxon>
        <taxon>Labeonini</taxon>
        <taxon>Cirrhinus</taxon>
    </lineage>
</organism>
<feature type="domain" description="MHC class I-like antigen recognition-like" evidence="4">
    <location>
        <begin position="17"/>
        <end position="193"/>
    </location>
</feature>
<evidence type="ECO:0000313" key="6">
    <source>
        <dbReference type="Proteomes" id="UP001529510"/>
    </source>
</evidence>
<reference evidence="5 6" key="1">
    <citation type="submission" date="2024-05" db="EMBL/GenBank/DDBJ databases">
        <title>Genome sequencing and assembly of Indian major carp, Cirrhinus mrigala (Hamilton, 1822).</title>
        <authorList>
            <person name="Mohindra V."/>
            <person name="Chowdhury L.M."/>
            <person name="Lal K."/>
            <person name="Jena J.K."/>
        </authorList>
    </citation>
    <scope>NUCLEOTIDE SEQUENCE [LARGE SCALE GENOMIC DNA]</scope>
    <source>
        <strain evidence="5">CM1030</strain>
        <tissue evidence="5">Blood</tissue>
    </source>
</reference>
<dbReference type="InterPro" id="IPR011161">
    <property type="entry name" value="MHC_I-like_Ag-recog"/>
</dbReference>
<gene>
    <name evidence="5" type="ORF">M9458_051281</name>
</gene>
<keyword evidence="1" id="KW-0325">Glycoprotein</keyword>
<dbReference type="Gene3D" id="3.30.500.10">
    <property type="entry name" value="MHC class I-like antigen recognition-like"/>
    <property type="match status" value="1"/>
</dbReference>
<protein>
    <recommendedName>
        <fullName evidence="4">MHC class I-like antigen recognition-like domain-containing protein</fullName>
    </recommendedName>
</protein>
<accession>A0ABD0MW55</accession>
<dbReference type="PANTHER" id="PTHR16675:SF237">
    <property type="entry name" value="MHC CLASS I ANTIGEN TRANSCRIPT VARIANT 1-RELATED"/>
    <property type="match status" value="1"/>
</dbReference>
<dbReference type="PANTHER" id="PTHR16675">
    <property type="entry name" value="MHC CLASS I-RELATED"/>
    <property type="match status" value="1"/>
</dbReference>
<feature type="signal peptide" evidence="3">
    <location>
        <begin position="1"/>
        <end position="16"/>
    </location>
</feature>
<evidence type="ECO:0000256" key="2">
    <source>
        <dbReference type="RuleBase" id="RU004439"/>
    </source>
</evidence>
<dbReference type="SUPFAM" id="SSF54452">
    <property type="entry name" value="MHC antigen-recognition domain"/>
    <property type="match status" value="1"/>
</dbReference>
<keyword evidence="3" id="KW-0732">Signal</keyword>
<proteinExistence type="inferred from homology"/>
<dbReference type="InterPro" id="IPR050208">
    <property type="entry name" value="MHC_class-I_related"/>
</dbReference>
<feature type="chain" id="PRO_5044758841" description="MHC class I-like antigen recognition-like domain-containing protein" evidence="3">
    <location>
        <begin position="17"/>
        <end position="196"/>
    </location>
</feature>
<dbReference type="EMBL" id="JAMKFB020000114">
    <property type="protein sequence ID" value="KAL0153412.1"/>
    <property type="molecule type" value="Genomic_DNA"/>
</dbReference>
<evidence type="ECO:0000259" key="4">
    <source>
        <dbReference type="Pfam" id="PF00129"/>
    </source>
</evidence>
<dbReference type="AlphaFoldDB" id="A0ABD0MW55"/>
<dbReference type="InterPro" id="IPR011162">
    <property type="entry name" value="MHC_I/II-like_Ag-recog"/>
</dbReference>
<dbReference type="Pfam" id="PF00129">
    <property type="entry name" value="MHC_I"/>
    <property type="match status" value="1"/>
</dbReference>
<dbReference type="PRINTS" id="PR01638">
    <property type="entry name" value="MHCCLASSI"/>
</dbReference>
<comment type="caution">
    <text evidence="5">The sequence shown here is derived from an EMBL/GenBank/DDBJ whole genome shotgun (WGS) entry which is preliminary data.</text>
</comment>
<dbReference type="FunFam" id="3.30.500.10:FF:000001">
    <property type="entry name" value="H-2 class I histocompatibility antigen, alpha chain"/>
    <property type="match status" value="1"/>
</dbReference>
<dbReference type="InterPro" id="IPR001039">
    <property type="entry name" value="MHC_I_a_a1/a2"/>
</dbReference>
<sequence>MRPVLLLLLGAHLANAGTHSLKYFYTAVSGDIDFPEFTAVGLVDERQFMYFDSNTKEAVPKTEWIRQNEGADYWDSQTQGLIGTHQTFKNNIQVAKDRFNQSTGVHTIQQMYGCLWDDETGVTNGFLQDSYDGEDFMLLDLKELRWISPVEEGFPTVQKWNNNKAFLESEKQYLHSVCIEWLKKYLQYGKSSLEKT</sequence>